<dbReference type="GeneID" id="111117292"/>
<organism evidence="3 5">
    <name type="scientific">Crassostrea virginica</name>
    <name type="common">Eastern oyster</name>
    <dbReference type="NCBI Taxonomy" id="6565"/>
    <lineage>
        <taxon>Eukaryota</taxon>
        <taxon>Metazoa</taxon>
        <taxon>Spiralia</taxon>
        <taxon>Lophotrochozoa</taxon>
        <taxon>Mollusca</taxon>
        <taxon>Bivalvia</taxon>
        <taxon>Autobranchia</taxon>
        <taxon>Pteriomorphia</taxon>
        <taxon>Ostreida</taxon>
        <taxon>Ostreoidea</taxon>
        <taxon>Ostreidae</taxon>
        <taxon>Crassostrea</taxon>
    </lineage>
</organism>
<name>A0A8B8C8I9_CRAVI</name>
<protein>
    <submittedName>
        <fullName evidence="4 5">Uncharacterized protein LOC111117292</fullName>
    </submittedName>
</protein>
<sequence>MRKHNARYNLRGTSKNMPAPQNELIDRHEGQSGPSGQTVQHQEEQPAPQQQQQQPVLQQQPQPSETMAAIPSTPGAPMTVVTRSHTPHVTLTKFDGRTSAIQWWLKFMAFIQLQAMSSQQAILSLPFYLTGAAEAWFATLSSEAKASLESIRQAFHDRFRPTSAHNFQLMDVRQGAKETVDDFIFRVSSLTTDHPVDEAWLVTAVVKGLRPRLKAVVIQADPKTLEGVRQEASKAEIAAQLTAETEDHAQNQTNIAMLNALSELTNNMQALQASVNAVQTESRETRPQPPPRRPNGEYNNSYQTSNSRAVNTNFNCWYCNGTNHGWRDCWLRKKDIKNGGEGFLKYQPKSSNRQ</sequence>
<keyword evidence="3" id="KW-1185">Reference proteome</keyword>
<dbReference type="InterPro" id="IPR005162">
    <property type="entry name" value="Retrotrans_gag_dom"/>
</dbReference>
<evidence type="ECO:0000313" key="4">
    <source>
        <dbReference type="RefSeq" id="XP_022312062.1"/>
    </source>
</evidence>
<accession>A0A8B8C8I9</accession>
<dbReference type="RefSeq" id="XP_022312062.1">
    <property type="nucleotide sequence ID" value="XM_022456354.1"/>
</dbReference>
<gene>
    <name evidence="4 5" type="primary">LOC111117292</name>
</gene>
<dbReference type="AlphaFoldDB" id="A0A8B8C8I9"/>
<dbReference type="PANTHER" id="PTHR33223">
    <property type="entry name" value="CCHC-TYPE DOMAIN-CONTAINING PROTEIN"/>
    <property type="match status" value="1"/>
</dbReference>
<evidence type="ECO:0000259" key="2">
    <source>
        <dbReference type="Pfam" id="PF03732"/>
    </source>
</evidence>
<evidence type="ECO:0000313" key="5">
    <source>
        <dbReference type="RefSeq" id="XP_022312063.1"/>
    </source>
</evidence>
<feature type="compositionally biased region" description="Low complexity" evidence="1">
    <location>
        <begin position="45"/>
        <end position="63"/>
    </location>
</feature>
<dbReference type="Proteomes" id="UP000694844">
    <property type="component" value="Chromosome 10"/>
</dbReference>
<dbReference type="RefSeq" id="XP_022312063.1">
    <property type="nucleotide sequence ID" value="XM_022456355.1"/>
</dbReference>
<dbReference type="KEGG" id="cvn:111117292"/>
<reference evidence="4 5" key="1">
    <citation type="submission" date="2025-04" db="UniProtKB">
        <authorList>
            <consortium name="RefSeq"/>
        </authorList>
    </citation>
    <scope>IDENTIFICATION</scope>
    <source>
        <tissue evidence="4 5">Whole sample</tissue>
    </source>
</reference>
<dbReference type="OrthoDB" id="6152813at2759"/>
<evidence type="ECO:0000256" key="1">
    <source>
        <dbReference type="SAM" id="MobiDB-lite"/>
    </source>
</evidence>
<proteinExistence type="predicted"/>
<dbReference type="Pfam" id="PF03732">
    <property type="entry name" value="Retrotrans_gag"/>
    <property type="match status" value="1"/>
</dbReference>
<dbReference type="PANTHER" id="PTHR33223:SF6">
    <property type="entry name" value="CCHC-TYPE DOMAIN-CONTAINING PROTEIN"/>
    <property type="match status" value="1"/>
</dbReference>
<feature type="region of interest" description="Disordered" evidence="1">
    <location>
        <begin position="1"/>
        <end position="81"/>
    </location>
</feature>
<evidence type="ECO:0000313" key="3">
    <source>
        <dbReference type="Proteomes" id="UP000694844"/>
    </source>
</evidence>
<feature type="domain" description="Retrotransposon gag" evidence="2">
    <location>
        <begin position="126"/>
        <end position="211"/>
    </location>
</feature>
<feature type="region of interest" description="Disordered" evidence="1">
    <location>
        <begin position="275"/>
        <end position="305"/>
    </location>
</feature>